<dbReference type="InterPro" id="IPR002825">
    <property type="entry name" value="Pept_S49_ser-pept_pro"/>
</dbReference>
<evidence type="ECO:0008006" key="4">
    <source>
        <dbReference type="Google" id="ProtNLM"/>
    </source>
</evidence>
<gene>
    <name evidence="2" type="ORF">RE474_04380</name>
</gene>
<dbReference type="KEGG" id="mseb:RE474_04380"/>
<dbReference type="SUPFAM" id="SSF52096">
    <property type="entry name" value="ClpP/crotonase"/>
    <property type="match status" value="1"/>
</dbReference>
<sequence length="374" mass="42012">MTYSERMELYTKIEEKRGCPLIVYATSSRQGAPGNMASDVIPEFTKQLLTIPKEETNIDILIVSNGGDPTVSWRIISLLRERFSRIGVLLPFTAYSAATLLALGANEIIMHPFSNLGPVDPQLTYKRKNNIGKDAKEETIQFGSEDLRHFIDFVRNDVGITDQEQMEKTFELVCQDIGALPIGIAKRSTHLALSMGEKLLSLHMEDKSKATAISEALNKSFYHHGYPLGRSEAKSIGLNIIEPDDELEGLIWSVWEDMEIEMECNKPFNPLELVLNDPETCNLLTPVRQVQMPANLPPKLMQQAFNQILQQINVVSIEPIDYLLFSATLESTRAASRFVTNGKINAIRLPDMNISVNNIKTSYGWVPFTQEHGE</sequence>
<dbReference type="GeneID" id="84231927"/>
<accession>A0AA51YMU9</accession>
<evidence type="ECO:0000256" key="1">
    <source>
        <dbReference type="SAM" id="Phobius"/>
    </source>
</evidence>
<dbReference type="GO" id="GO:0016020">
    <property type="term" value="C:membrane"/>
    <property type="evidence" value="ECO:0007669"/>
    <property type="project" value="InterPro"/>
</dbReference>
<proteinExistence type="predicted"/>
<dbReference type="AlphaFoldDB" id="A0AA51YMU9"/>
<keyword evidence="1" id="KW-1133">Transmembrane helix</keyword>
<organism evidence="2 3">
    <name type="scientific">Methanolobus sediminis</name>
    <dbReference type="NCBI Taxonomy" id="3072978"/>
    <lineage>
        <taxon>Archaea</taxon>
        <taxon>Methanobacteriati</taxon>
        <taxon>Methanobacteriota</taxon>
        <taxon>Stenosarchaea group</taxon>
        <taxon>Methanomicrobia</taxon>
        <taxon>Methanosarcinales</taxon>
        <taxon>Methanosarcinaceae</taxon>
        <taxon>Methanolobus</taxon>
    </lineage>
</organism>
<dbReference type="PANTHER" id="PTHR35984">
    <property type="entry name" value="PERIPLASMIC SERINE PROTEASE"/>
    <property type="match status" value="1"/>
</dbReference>
<keyword evidence="3" id="KW-1185">Reference proteome</keyword>
<protein>
    <recommendedName>
        <fullName evidence="4">Serine dehydrogenase proteinase</fullName>
    </recommendedName>
</protein>
<evidence type="ECO:0000313" key="2">
    <source>
        <dbReference type="EMBL" id="WMW25963.1"/>
    </source>
</evidence>
<dbReference type="Proteomes" id="UP001182908">
    <property type="component" value="Chromosome"/>
</dbReference>
<name>A0AA51YMU9_9EURY</name>
<dbReference type="Pfam" id="PF01972">
    <property type="entry name" value="SDH_protease"/>
    <property type="match status" value="1"/>
</dbReference>
<evidence type="ECO:0000313" key="3">
    <source>
        <dbReference type="Proteomes" id="UP001182908"/>
    </source>
</evidence>
<dbReference type="EMBL" id="CP133592">
    <property type="protein sequence ID" value="WMW25963.1"/>
    <property type="molecule type" value="Genomic_DNA"/>
</dbReference>
<keyword evidence="1" id="KW-0812">Transmembrane</keyword>
<reference evidence="2 3" key="1">
    <citation type="submission" date="2023-08" db="EMBL/GenBank/DDBJ databases">
        <title>Methanolobus mangrovi sp. nov. and Methanolobus sediminis sp. nov, two novel methylotrophic methanogens isolated from mangrove sediments in China.</title>
        <authorList>
            <person name="Zhou J."/>
        </authorList>
    </citation>
    <scope>NUCLEOTIDE SEQUENCE [LARGE SCALE GENOMIC DNA]</scope>
    <source>
        <strain evidence="2 3">FTZ6</strain>
    </source>
</reference>
<dbReference type="RefSeq" id="WP_309311760.1">
    <property type="nucleotide sequence ID" value="NZ_CP133592.1"/>
</dbReference>
<keyword evidence="1" id="KW-0472">Membrane</keyword>
<dbReference type="Gene3D" id="3.90.226.10">
    <property type="entry name" value="2-enoyl-CoA Hydratase, Chain A, domain 1"/>
    <property type="match status" value="1"/>
</dbReference>
<feature type="transmembrane region" description="Helical" evidence="1">
    <location>
        <begin position="86"/>
        <end position="105"/>
    </location>
</feature>
<dbReference type="InterPro" id="IPR029045">
    <property type="entry name" value="ClpP/crotonase-like_dom_sf"/>
</dbReference>
<dbReference type="PANTHER" id="PTHR35984:SF1">
    <property type="entry name" value="PERIPLASMIC SERINE PROTEASE"/>
    <property type="match status" value="1"/>
</dbReference>